<keyword evidence="4" id="KW-0747">Spliceosome</keyword>
<evidence type="ECO:0000256" key="2">
    <source>
        <dbReference type="ARBA" id="ARBA00006850"/>
    </source>
</evidence>
<keyword evidence="3" id="KW-0507">mRNA processing</keyword>
<reference evidence="9" key="2">
    <citation type="submission" date="2025-09" db="UniProtKB">
        <authorList>
            <consortium name="Ensembl"/>
        </authorList>
    </citation>
    <scope>IDENTIFICATION</scope>
</reference>
<organism evidence="9 10">
    <name type="scientific">Jaculus jaculus</name>
    <name type="common">Lesser Egyptian jerboa</name>
    <dbReference type="NCBI Taxonomy" id="51337"/>
    <lineage>
        <taxon>Eukaryota</taxon>
        <taxon>Metazoa</taxon>
        <taxon>Chordata</taxon>
        <taxon>Craniata</taxon>
        <taxon>Vertebrata</taxon>
        <taxon>Euteleostomi</taxon>
        <taxon>Mammalia</taxon>
        <taxon>Eutheria</taxon>
        <taxon>Euarchontoglires</taxon>
        <taxon>Glires</taxon>
        <taxon>Rodentia</taxon>
        <taxon>Myomorpha</taxon>
        <taxon>Dipodoidea</taxon>
        <taxon>Dipodidae</taxon>
        <taxon>Dipodinae</taxon>
        <taxon>Jaculus</taxon>
    </lineage>
</organism>
<proteinExistence type="inferred from homology"/>
<dbReference type="InterPro" id="IPR016654">
    <property type="entry name" value="U6_snRNA_Lsm2"/>
</dbReference>
<comment type="subcellular location">
    <subcellularLocation>
        <location evidence="1">Nucleus</location>
    </subcellularLocation>
</comment>
<dbReference type="GO" id="GO:0046540">
    <property type="term" value="C:U4/U6 x U5 tri-snRNP complex"/>
    <property type="evidence" value="ECO:0007669"/>
    <property type="project" value="TreeGrafter"/>
</dbReference>
<dbReference type="Proteomes" id="UP000694385">
    <property type="component" value="Unassembled WGS sequence"/>
</dbReference>
<keyword evidence="8" id="KW-0687">Ribonucleoprotein</keyword>
<accession>A0A8C5LA23</accession>
<evidence type="ECO:0000313" key="10">
    <source>
        <dbReference type="Proteomes" id="UP000694385"/>
    </source>
</evidence>
<dbReference type="GO" id="GO:0000398">
    <property type="term" value="P:mRNA splicing, via spliceosome"/>
    <property type="evidence" value="ECO:0007669"/>
    <property type="project" value="TreeGrafter"/>
</dbReference>
<protein>
    <submittedName>
        <fullName evidence="9">Uncharacterized protein</fullName>
    </submittedName>
</protein>
<dbReference type="GO" id="GO:0071011">
    <property type="term" value="C:precatalytic spliceosome"/>
    <property type="evidence" value="ECO:0007669"/>
    <property type="project" value="TreeGrafter"/>
</dbReference>
<evidence type="ECO:0000256" key="7">
    <source>
        <dbReference type="ARBA" id="ARBA00023242"/>
    </source>
</evidence>
<dbReference type="Ensembl" id="ENSJJAT00000028617.1">
    <property type="protein sequence ID" value="ENSJJAP00000022057.1"/>
    <property type="gene ID" value="ENSJJAG00000022231.1"/>
</dbReference>
<dbReference type="PANTHER" id="PTHR13829:SF2">
    <property type="entry name" value="U6 SNRNA-ASSOCIATED SM-LIKE PROTEIN LSM2"/>
    <property type="match status" value="1"/>
</dbReference>
<evidence type="ECO:0000313" key="9">
    <source>
        <dbReference type="Ensembl" id="ENSJJAP00000022057.1"/>
    </source>
</evidence>
<evidence type="ECO:0000256" key="4">
    <source>
        <dbReference type="ARBA" id="ARBA00022728"/>
    </source>
</evidence>
<dbReference type="GO" id="GO:1990726">
    <property type="term" value="C:Lsm1-7-Pat1 complex"/>
    <property type="evidence" value="ECO:0007669"/>
    <property type="project" value="TreeGrafter"/>
</dbReference>
<keyword evidence="5" id="KW-0694">RNA-binding</keyword>
<dbReference type="PANTHER" id="PTHR13829">
    <property type="entry name" value="SNRNP CORE PROTEIN FAMILY MEMBER"/>
    <property type="match status" value="1"/>
</dbReference>
<comment type="similarity">
    <text evidence="2">Belongs to the snRNP Sm proteins family.</text>
</comment>
<evidence type="ECO:0000256" key="5">
    <source>
        <dbReference type="ARBA" id="ARBA00022884"/>
    </source>
</evidence>
<evidence type="ECO:0000256" key="8">
    <source>
        <dbReference type="ARBA" id="ARBA00023274"/>
    </source>
</evidence>
<reference evidence="9" key="1">
    <citation type="submission" date="2025-08" db="UniProtKB">
        <authorList>
            <consortium name="Ensembl"/>
        </authorList>
    </citation>
    <scope>IDENTIFICATION</scope>
</reference>
<evidence type="ECO:0000256" key="1">
    <source>
        <dbReference type="ARBA" id="ARBA00004123"/>
    </source>
</evidence>
<dbReference type="GO" id="GO:0000932">
    <property type="term" value="C:P-body"/>
    <property type="evidence" value="ECO:0007669"/>
    <property type="project" value="TreeGrafter"/>
</dbReference>
<keyword evidence="6" id="KW-0508">mRNA splicing</keyword>
<evidence type="ECO:0000256" key="6">
    <source>
        <dbReference type="ARBA" id="ARBA00023187"/>
    </source>
</evidence>
<dbReference type="GeneTree" id="ENSGT00390000016597"/>
<dbReference type="AlphaFoldDB" id="A0A8C5LA23"/>
<keyword evidence="10" id="KW-1185">Reference proteome</keyword>
<name>A0A8C5LA23_JACJA</name>
<evidence type="ECO:0000256" key="3">
    <source>
        <dbReference type="ARBA" id="ARBA00022664"/>
    </source>
</evidence>
<dbReference type="GO" id="GO:0005688">
    <property type="term" value="C:U6 snRNP"/>
    <property type="evidence" value="ECO:0007669"/>
    <property type="project" value="TreeGrafter"/>
</dbReference>
<dbReference type="GO" id="GO:0003723">
    <property type="term" value="F:RNA binding"/>
    <property type="evidence" value="ECO:0007669"/>
    <property type="project" value="UniProtKB-KW"/>
</dbReference>
<keyword evidence="7" id="KW-0539">Nucleus</keyword>
<sequence>LFGSFFNSLVGKDVVVKLKNNLNICGTPPSVDRTSTSNPEKYPHMWSVKNFIQGSVVVDTQSPQDAARKEN</sequence>
<dbReference type="GO" id="GO:0071013">
    <property type="term" value="C:catalytic step 2 spliceosome"/>
    <property type="evidence" value="ECO:0007669"/>
    <property type="project" value="TreeGrafter"/>
</dbReference>
<dbReference type="Gene3D" id="2.30.30.100">
    <property type="match status" value="1"/>
</dbReference>